<dbReference type="OrthoDB" id="1047367at2759"/>
<dbReference type="Proteomes" id="UP000187429">
    <property type="component" value="Unassembled WGS sequence"/>
</dbReference>
<sequence length="579" mass="66703">MDSQNLVLKSNPGLCALEPQCFTGKEDEDAERWLKRYECFRKTCNWTDAEAIVYLDLFLEGKALMWYKGNATQKISWADLKLKFKVTFSNEEEEYKAWNDLISYSTGNKDSIEITGNLSRLFQRANISDPKEKLRFLLRSLNSKQKRKVLEAEAKTWESAMLIIAKEEKLEREINSKPISIKESRTFVKEQDPLEVLIKKFDELSVNLLNKESRMAYPNTEAITKNNWYQNRSYERCTICSRNGHRSEQCSYKKNPPIESKNKSIDSAQKQTVRSQEVSCLEIEVEKTVDYDCFAAEKRNLTTETPDKNKRPKLFETLPSEDAYRPRIQERRPQEIKLSETTIPYSKSKNLSETKAELSISQLLQVAPSIRKELMGLCRKVETKEINELDLGEPKNTNCRGLITIYNKKYWAVLDTGASCSVISDKIMEELGLEVDQNSDQIIVTADGTRHNTMGTISSVPISIASYKFPCDVLVLKIDKPILILGTDWFNKFNAILDIKSKELILVSLAVDVVLKLYINKPNRRVYEEVEIFGVAVEKEYQKPEKTPAEFEKLLSRFNGLFTLETLSLLSSTHTEFHT</sequence>
<dbReference type="Gene3D" id="2.40.70.10">
    <property type="entry name" value="Acid Proteases"/>
    <property type="match status" value="1"/>
</dbReference>
<evidence type="ECO:0000313" key="2">
    <source>
        <dbReference type="EMBL" id="OMJ08860.1"/>
    </source>
</evidence>
<dbReference type="EMBL" id="LSSM01007260">
    <property type="protein sequence ID" value="OMJ08860.1"/>
    <property type="molecule type" value="Genomic_DNA"/>
</dbReference>
<name>A0A1R1X2L9_9FUNG</name>
<organism evidence="2 3">
    <name type="scientific">Smittium culicis</name>
    <dbReference type="NCBI Taxonomy" id="133412"/>
    <lineage>
        <taxon>Eukaryota</taxon>
        <taxon>Fungi</taxon>
        <taxon>Fungi incertae sedis</taxon>
        <taxon>Zoopagomycota</taxon>
        <taxon>Kickxellomycotina</taxon>
        <taxon>Harpellomycetes</taxon>
        <taxon>Harpellales</taxon>
        <taxon>Legeriomycetaceae</taxon>
        <taxon>Smittium</taxon>
    </lineage>
</organism>
<keyword evidence="3" id="KW-1185">Reference proteome</keyword>
<dbReference type="CDD" id="cd00303">
    <property type="entry name" value="retropepsin_like"/>
    <property type="match status" value="1"/>
</dbReference>
<dbReference type="InterPro" id="IPR021109">
    <property type="entry name" value="Peptidase_aspartic_dom_sf"/>
</dbReference>
<evidence type="ECO:0000256" key="1">
    <source>
        <dbReference type="SAM" id="MobiDB-lite"/>
    </source>
</evidence>
<dbReference type="SUPFAM" id="SSF50630">
    <property type="entry name" value="Acid proteases"/>
    <property type="match status" value="1"/>
</dbReference>
<protein>
    <submittedName>
        <fullName evidence="2">DNA damage-inducible protein 1</fullName>
    </submittedName>
</protein>
<dbReference type="Pfam" id="PF08284">
    <property type="entry name" value="RVP_2"/>
    <property type="match status" value="1"/>
</dbReference>
<proteinExistence type="predicted"/>
<gene>
    <name evidence="2" type="ORF">AYI69_g10907</name>
</gene>
<dbReference type="AlphaFoldDB" id="A0A1R1X2L9"/>
<accession>A0A1R1X2L9</accession>
<reference evidence="3" key="1">
    <citation type="submission" date="2017-01" db="EMBL/GenBank/DDBJ databases">
        <authorList>
            <person name="Wang Y."/>
            <person name="White M."/>
            <person name="Kvist S."/>
            <person name="Moncalvo J.-M."/>
        </authorList>
    </citation>
    <scope>NUCLEOTIDE SEQUENCE [LARGE SCALE GENOMIC DNA]</scope>
    <source>
        <strain evidence="3">ID-206-W2</strain>
    </source>
</reference>
<comment type="caution">
    <text evidence="2">The sequence shown here is derived from an EMBL/GenBank/DDBJ whole genome shotgun (WGS) entry which is preliminary data.</text>
</comment>
<evidence type="ECO:0000313" key="3">
    <source>
        <dbReference type="Proteomes" id="UP000187429"/>
    </source>
</evidence>
<feature type="region of interest" description="Disordered" evidence="1">
    <location>
        <begin position="248"/>
        <end position="269"/>
    </location>
</feature>